<keyword evidence="5" id="KW-1133">Transmembrane helix</keyword>
<evidence type="ECO:0000256" key="5">
    <source>
        <dbReference type="SAM" id="Phobius"/>
    </source>
</evidence>
<dbReference type="Pfam" id="PF01553">
    <property type="entry name" value="Acyltransferase"/>
    <property type="match status" value="1"/>
</dbReference>
<feature type="region of interest" description="Disordered" evidence="4">
    <location>
        <begin position="643"/>
        <end position="707"/>
    </location>
</feature>
<evidence type="ECO:0000313" key="8">
    <source>
        <dbReference type="Proteomes" id="UP000758155"/>
    </source>
</evidence>
<dbReference type="GO" id="GO:0036149">
    <property type="term" value="P:phosphatidylinositol acyl-chain remodeling"/>
    <property type="evidence" value="ECO:0007669"/>
    <property type="project" value="TreeGrafter"/>
</dbReference>
<dbReference type="SUPFAM" id="SSF69593">
    <property type="entry name" value="Glycerol-3-phosphate (1)-acyltransferase"/>
    <property type="match status" value="1"/>
</dbReference>
<dbReference type="InterPro" id="IPR002123">
    <property type="entry name" value="Plipid/glycerol_acylTrfase"/>
</dbReference>
<evidence type="ECO:0000256" key="4">
    <source>
        <dbReference type="SAM" id="MobiDB-lite"/>
    </source>
</evidence>
<feature type="compositionally biased region" description="Low complexity" evidence="4">
    <location>
        <begin position="532"/>
        <end position="564"/>
    </location>
</feature>
<evidence type="ECO:0000256" key="1">
    <source>
        <dbReference type="ARBA" id="ARBA00008655"/>
    </source>
</evidence>
<dbReference type="AlphaFoldDB" id="A0A9P4WGX2"/>
<evidence type="ECO:0000259" key="6">
    <source>
        <dbReference type="SMART" id="SM00563"/>
    </source>
</evidence>
<dbReference type="Pfam" id="PF16076">
    <property type="entry name" value="Acyltransf_C"/>
    <property type="match status" value="1"/>
</dbReference>
<accession>A0A9P4WGX2</accession>
<dbReference type="InterPro" id="IPR032098">
    <property type="entry name" value="Acyltransf_C"/>
</dbReference>
<comment type="caution">
    <text evidence="7">The sequence shown here is derived from an EMBL/GenBank/DDBJ whole genome shotgun (WGS) entry which is preliminary data.</text>
</comment>
<dbReference type="OrthoDB" id="189226at2759"/>
<dbReference type="PANTHER" id="PTHR10983">
    <property type="entry name" value="1-ACYLGLYCEROL-3-PHOSPHATE ACYLTRANSFERASE-RELATED"/>
    <property type="match status" value="1"/>
</dbReference>
<feature type="region of interest" description="Disordered" evidence="4">
    <location>
        <begin position="501"/>
        <end position="573"/>
    </location>
</feature>
<feature type="transmembrane region" description="Helical" evidence="5">
    <location>
        <begin position="42"/>
        <end position="62"/>
    </location>
</feature>
<evidence type="ECO:0000256" key="2">
    <source>
        <dbReference type="ARBA" id="ARBA00022679"/>
    </source>
</evidence>
<dbReference type="SMART" id="SM00563">
    <property type="entry name" value="PlsC"/>
    <property type="match status" value="1"/>
</dbReference>
<reference evidence="7" key="1">
    <citation type="submission" date="2019-04" db="EMBL/GenBank/DDBJ databases">
        <title>Sequencing of skin fungus with MAO and IRED activity.</title>
        <authorList>
            <person name="Marsaioli A.J."/>
            <person name="Bonatto J.M.C."/>
            <person name="Reis Junior O."/>
        </authorList>
    </citation>
    <scope>NUCLEOTIDE SEQUENCE</scope>
    <source>
        <strain evidence="7">28M1</strain>
    </source>
</reference>
<keyword evidence="3" id="KW-0012">Acyltransferase</keyword>
<dbReference type="CDD" id="cd07990">
    <property type="entry name" value="LPLAT_LCLAT1-like"/>
    <property type="match status" value="1"/>
</dbReference>
<protein>
    <recommendedName>
        <fullName evidence="6">Phospholipid/glycerol acyltransferase domain-containing protein</fullName>
    </recommendedName>
</protein>
<comment type="similarity">
    <text evidence="1">Belongs to the 1-acyl-sn-glycerol-3-phosphate acyltransferase family.</text>
</comment>
<keyword evidence="2" id="KW-0808">Transferase</keyword>
<sequence>MSPAIKKKKDDLGAGLRFSKDNIAAHPAGPPRYGELTQAERAFTLASTFLSGVLAISASQFLGAPLKLIDSQFYEGYMAYTKECFAILVTCLTQWWAPTVVRVSGDSSMVGQLIQKKDGSLQCNFADRMVLMANHQLYTDWLYLWWIAYTNNMHGFVYIILKESLRNIPIIGWSAQFYNFIFLARNWEEDQRRFKKALSRLSNVTQPMWLIIFPEGTNLSSTTREKSKAWAAKNNLQDMKHQLLPRSTGLRFCLNELQDTTEWLYDCTIAYEGVPPGQFGQDIFTLRSTFFEGRPPKSVNMHWRRFHISDIPIQNTKAFEVWLRNRWREKDYMLEYFQKHSRFPAENFWKEHLDMGDRSSQGSQSIRSVPRPAVQIETEVKSGNWNEFVKIFAPISSVLMALTVAYGANPADLIPGGKEFFEQHMKQLLNGGGEMGGLPSPDQLEKMIEGAAKLGAAQAADPQQMPQVAALTQENLAKLVKETAIKNGAVLPGGMRRASTALPQAPTKTLATPTAVPTRAKSAVVTPASARKPVGATAKAKPAAAGPAKPKAAPLKPKAAVKSKPTPPTGPMREVTLASGVTIKVPVTAVEKPKQPGATTIKTANGLTLNIGKKDVEKAQKKNGQTVVTAGGVPIKVTSSGNVEVAKKPAPAQSKSAPKPAVKKAAPMAPKAPPKLNGTASTAGAPKKIATKPSTPQAKAPPKLATK</sequence>
<feature type="compositionally biased region" description="Low complexity" evidence="4">
    <location>
        <begin position="648"/>
        <end position="669"/>
    </location>
</feature>
<dbReference type="EMBL" id="SWKV01000108">
    <property type="protein sequence ID" value="KAF3032163.1"/>
    <property type="molecule type" value="Genomic_DNA"/>
</dbReference>
<proteinExistence type="inferred from homology"/>
<dbReference type="PANTHER" id="PTHR10983:SF16">
    <property type="entry name" value="LYSOCARDIOLIPIN ACYLTRANSFERASE 1"/>
    <property type="match status" value="1"/>
</dbReference>
<dbReference type="Proteomes" id="UP000758155">
    <property type="component" value="Unassembled WGS sequence"/>
</dbReference>
<organism evidence="7 8">
    <name type="scientific">Didymella heteroderae</name>
    <dbReference type="NCBI Taxonomy" id="1769908"/>
    <lineage>
        <taxon>Eukaryota</taxon>
        <taxon>Fungi</taxon>
        <taxon>Dikarya</taxon>
        <taxon>Ascomycota</taxon>
        <taxon>Pezizomycotina</taxon>
        <taxon>Dothideomycetes</taxon>
        <taxon>Pleosporomycetidae</taxon>
        <taxon>Pleosporales</taxon>
        <taxon>Pleosporineae</taxon>
        <taxon>Didymellaceae</taxon>
        <taxon>Didymella</taxon>
    </lineage>
</organism>
<keyword evidence="8" id="KW-1185">Reference proteome</keyword>
<evidence type="ECO:0000256" key="3">
    <source>
        <dbReference type="ARBA" id="ARBA00023315"/>
    </source>
</evidence>
<gene>
    <name evidence="7" type="ORF">E8E12_002089</name>
</gene>
<evidence type="ECO:0000313" key="7">
    <source>
        <dbReference type="EMBL" id="KAF3032163.1"/>
    </source>
</evidence>
<feature type="domain" description="Phospholipid/glycerol acyltransferase" evidence="6">
    <location>
        <begin position="129"/>
        <end position="251"/>
    </location>
</feature>
<keyword evidence="5" id="KW-0812">Transmembrane</keyword>
<keyword evidence="5" id="KW-0472">Membrane</keyword>
<dbReference type="GO" id="GO:0005783">
    <property type="term" value="C:endoplasmic reticulum"/>
    <property type="evidence" value="ECO:0007669"/>
    <property type="project" value="TreeGrafter"/>
</dbReference>
<dbReference type="GO" id="GO:0016746">
    <property type="term" value="F:acyltransferase activity"/>
    <property type="evidence" value="ECO:0007669"/>
    <property type="project" value="UniProtKB-KW"/>
</dbReference>
<name>A0A9P4WGX2_9PLEO</name>